<dbReference type="EMBL" id="FJVC01000570">
    <property type="protein sequence ID" value="CZT52261.1"/>
    <property type="molecule type" value="Genomic_DNA"/>
</dbReference>
<evidence type="ECO:0000313" key="2">
    <source>
        <dbReference type="EMBL" id="CZT52261.1"/>
    </source>
</evidence>
<dbReference type="Proteomes" id="UP000177625">
    <property type="component" value="Unassembled WGS sequence"/>
</dbReference>
<organism evidence="2 3">
    <name type="scientific">Rhynchosporium secalis</name>
    <name type="common">Barley scald fungus</name>
    <dbReference type="NCBI Taxonomy" id="38038"/>
    <lineage>
        <taxon>Eukaryota</taxon>
        <taxon>Fungi</taxon>
        <taxon>Dikarya</taxon>
        <taxon>Ascomycota</taxon>
        <taxon>Pezizomycotina</taxon>
        <taxon>Leotiomycetes</taxon>
        <taxon>Helotiales</taxon>
        <taxon>Ploettnerulaceae</taxon>
        <taxon>Rhynchosporium</taxon>
    </lineage>
</organism>
<sequence length="132" mass="14583">MCSFYMSSCAGYTYLMFRFKLGRTRRLFQAGSASSILMAITNGILLVVNLVRPSPKDLGLWILCVVSSVCTLRFALWEWGKKALHTITAQLVSPTGPSIQAGSRRDSGWDMRCEGGSELDLNSLQAHQDTNC</sequence>
<reference evidence="3" key="1">
    <citation type="submission" date="2016-03" db="EMBL/GenBank/DDBJ databases">
        <authorList>
            <person name="Guldener U."/>
        </authorList>
    </citation>
    <scope>NUCLEOTIDE SEQUENCE [LARGE SCALE GENOMIC DNA]</scope>
</reference>
<feature type="transmembrane region" description="Helical" evidence="1">
    <location>
        <begin position="27"/>
        <end position="52"/>
    </location>
</feature>
<evidence type="ECO:0000256" key="1">
    <source>
        <dbReference type="SAM" id="Phobius"/>
    </source>
</evidence>
<dbReference type="AlphaFoldDB" id="A0A1E1MT53"/>
<accession>A0A1E1MT53</accession>
<protein>
    <submittedName>
        <fullName evidence="2">Uncharacterized protein</fullName>
    </submittedName>
</protein>
<proteinExistence type="predicted"/>
<feature type="transmembrane region" description="Helical" evidence="1">
    <location>
        <begin position="58"/>
        <end position="76"/>
    </location>
</feature>
<evidence type="ECO:0000313" key="3">
    <source>
        <dbReference type="Proteomes" id="UP000177625"/>
    </source>
</evidence>
<keyword evidence="1" id="KW-0472">Membrane</keyword>
<keyword evidence="3" id="KW-1185">Reference proteome</keyword>
<name>A0A1E1MT53_RHYSE</name>
<gene>
    <name evidence="2" type="ORF">RSE6_13552</name>
</gene>
<keyword evidence="1" id="KW-1133">Transmembrane helix</keyword>
<keyword evidence="1" id="KW-0812">Transmembrane</keyword>